<dbReference type="AlphaFoldDB" id="A0A7W8UFF0"/>
<protein>
    <submittedName>
        <fullName evidence="1">Uncharacterized protein</fullName>
    </submittedName>
</protein>
<accession>A0A7W8UFF0</accession>
<organism evidence="1 2">
    <name type="scientific">Rhizobium giardinii</name>
    <dbReference type="NCBI Taxonomy" id="56731"/>
    <lineage>
        <taxon>Bacteria</taxon>
        <taxon>Pseudomonadati</taxon>
        <taxon>Pseudomonadota</taxon>
        <taxon>Alphaproteobacteria</taxon>
        <taxon>Hyphomicrobiales</taxon>
        <taxon>Rhizobiaceae</taxon>
        <taxon>Rhizobium/Agrobacterium group</taxon>
        <taxon>Rhizobium</taxon>
    </lineage>
</organism>
<name>A0A7W8UFF0_9HYPH</name>
<dbReference type="Proteomes" id="UP000585507">
    <property type="component" value="Unassembled WGS sequence"/>
</dbReference>
<dbReference type="EMBL" id="JACHBK010000013">
    <property type="protein sequence ID" value="MBB5538379.1"/>
    <property type="molecule type" value="Genomic_DNA"/>
</dbReference>
<evidence type="ECO:0000313" key="2">
    <source>
        <dbReference type="Proteomes" id="UP000585507"/>
    </source>
</evidence>
<evidence type="ECO:0000313" key="1">
    <source>
        <dbReference type="EMBL" id="MBB5538379.1"/>
    </source>
</evidence>
<dbReference type="RefSeq" id="WP_154663287.1">
    <property type="nucleotide sequence ID" value="NZ_JACHBK010000013.1"/>
</dbReference>
<gene>
    <name evidence="1" type="ORF">GGD55_005109</name>
</gene>
<reference evidence="1 2" key="1">
    <citation type="submission" date="2020-08" db="EMBL/GenBank/DDBJ databases">
        <title>Genomic Encyclopedia of Type Strains, Phase IV (KMG-V): Genome sequencing to study the core and pangenomes of soil and plant-associated prokaryotes.</title>
        <authorList>
            <person name="Whitman W."/>
        </authorList>
    </citation>
    <scope>NUCLEOTIDE SEQUENCE [LARGE SCALE GENOMIC DNA]</scope>
    <source>
        <strain evidence="1 2">SEMIA 4084</strain>
    </source>
</reference>
<proteinExistence type="predicted"/>
<sequence>MIAQLTVGAAQLIRRIHLSYRDRVPHFAAVDIFPAVINSRRAFATIASHKARNLVAAATCAASI</sequence>
<comment type="caution">
    <text evidence="1">The sequence shown here is derived from an EMBL/GenBank/DDBJ whole genome shotgun (WGS) entry which is preliminary data.</text>
</comment>
<keyword evidence="2" id="KW-1185">Reference proteome</keyword>